<organism evidence="2 3">
    <name type="scientific">Rhodococcus olei</name>
    <dbReference type="NCBI Taxonomy" id="2161675"/>
    <lineage>
        <taxon>Bacteria</taxon>
        <taxon>Bacillati</taxon>
        <taxon>Actinomycetota</taxon>
        <taxon>Actinomycetes</taxon>
        <taxon>Mycobacteriales</taxon>
        <taxon>Nocardiaceae</taxon>
        <taxon>Rhodococcus</taxon>
    </lineage>
</organism>
<keyword evidence="3" id="KW-1185">Reference proteome</keyword>
<dbReference type="RefSeq" id="WP_345342092.1">
    <property type="nucleotide sequence ID" value="NZ_BAABFB010000018.1"/>
</dbReference>
<feature type="region of interest" description="Disordered" evidence="1">
    <location>
        <begin position="331"/>
        <end position="352"/>
    </location>
</feature>
<evidence type="ECO:0000313" key="3">
    <source>
        <dbReference type="Proteomes" id="UP001501183"/>
    </source>
</evidence>
<evidence type="ECO:0000313" key="2">
    <source>
        <dbReference type="EMBL" id="GAA4473190.1"/>
    </source>
</evidence>
<reference evidence="3" key="1">
    <citation type="journal article" date="2019" name="Int. J. Syst. Evol. Microbiol.">
        <title>The Global Catalogue of Microorganisms (GCM) 10K type strain sequencing project: providing services to taxonomists for standard genome sequencing and annotation.</title>
        <authorList>
            <consortium name="The Broad Institute Genomics Platform"/>
            <consortium name="The Broad Institute Genome Sequencing Center for Infectious Disease"/>
            <person name="Wu L."/>
            <person name="Ma J."/>
        </authorList>
    </citation>
    <scope>NUCLEOTIDE SEQUENCE [LARGE SCALE GENOMIC DNA]</scope>
    <source>
        <strain evidence="3">JCM 32206</strain>
    </source>
</reference>
<dbReference type="Proteomes" id="UP001501183">
    <property type="component" value="Unassembled WGS sequence"/>
</dbReference>
<name>A0ABP8NTT4_9NOCA</name>
<sequence>MTAPSPLLDLDDVDGVAAADTDGAMRAAALGGAQVRSVAEAVAEGALDRIRDLRPRSVVLVTSGGRAGRAAALLAAAVGPRLGVPILRLPSVPPWLGSLDVVVAAGDDPGDPRLVAAADSALRRGAELVVAAPAEGPLQAAAAGRGTLLPPRVPVPDRHGFLRYLAVGLAVVGALESGRSAAAIPDLAALAELLDAEAARNHPSAEVFHNPAKALAMRMQGRRVVFAGDGPATTVLAGHGAEMLLRTAGVVATAADLSDVLASASLLSGSGAQASPGYDPIFHDEELDGPAPVAPTRVLVLATAQSRAATAPRIAALPDADMVSAAEEVDELETGDREMTGRTVSGPAQGERTETEQLAVTAVRLEMAAVYLRLIGGR</sequence>
<accession>A0ABP8NTT4</accession>
<proteinExistence type="predicted"/>
<dbReference type="InterPro" id="IPR046348">
    <property type="entry name" value="SIS_dom_sf"/>
</dbReference>
<dbReference type="SUPFAM" id="SSF53697">
    <property type="entry name" value="SIS domain"/>
    <property type="match status" value="1"/>
</dbReference>
<evidence type="ECO:0000256" key="1">
    <source>
        <dbReference type="SAM" id="MobiDB-lite"/>
    </source>
</evidence>
<comment type="caution">
    <text evidence="2">The sequence shown here is derived from an EMBL/GenBank/DDBJ whole genome shotgun (WGS) entry which is preliminary data.</text>
</comment>
<dbReference type="EMBL" id="BAABFB010000018">
    <property type="protein sequence ID" value="GAA4473190.1"/>
    <property type="molecule type" value="Genomic_DNA"/>
</dbReference>
<protein>
    <submittedName>
        <fullName evidence="2">TobH protein</fullName>
    </submittedName>
</protein>
<gene>
    <name evidence="2" type="ORF">GCM10023094_06460</name>
</gene>